<proteinExistence type="predicted"/>
<protein>
    <submittedName>
        <fullName evidence="1">Uncharacterized protein</fullName>
    </submittedName>
</protein>
<comment type="caution">
    <text evidence="1">The sequence shown here is derived from an EMBL/GenBank/DDBJ whole genome shotgun (WGS) entry which is preliminary data.</text>
</comment>
<sequence length="42" mass="4921">MNLLIIMNLFGKIGSSKVIHKTFNYDERLFKKNFGVGCNWNE</sequence>
<gene>
    <name evidence="1" type="ORF">UW25_C0002G0025</name>
</gene>
<name>A0A837IDT5_9BACT</name>
<evidence type="ECO:0000313" key="1">
    <source>
        <dbReference type="EMBL" id="KKT37079.1"/>
    </source>
</evidence>
<dbReference type="Proteomes" id="UP000033815">
    <property type="component" value="Unassembled WGS sequence"/>
</dbReference>
<reference evidence="1 2" key="1">
    <citation type="journal article" date="2015" name="Nature">
        <title>rRNA introns, odd ribosomes, and small enigmatic genomes across a large radiation of phyla.</title>
        <authorList>
            <person name="Brown C.T."/>
            <person name="Hug L.A."/>
            <person name="Thomas B.C."/>
            <person name="Sharon I."/>
            <person name="Castelle C.J."/>
            <person name="Singh A."/>
            <person name="Wilkins M.J."/>
            <person name="Williams K.H."/>
            <person name="Banfield J.F."/>
        </authorList>
    </citation>
    <scope>NUCLEOTIDE SEQUENCE [LARGE SCALE GENOMIC DNA]</scope>
</reference>
<organism evidence="1 2">
    <name type="scientific">Candidatus Nomurabacteria bacterium GW2011_GWB1_44_12</name>
    <dbReference type="NCBI Taxonomy" id="1618748"/>
    <lineage>
        <taxon>Bacteria</taxon>
        <taxon>Candidatus Nomuraibacteriota</taxon>
    </lineage>
</organism>
<evidence type="ECO:0000313" key="2">
    <source>
        <dbReference type="Proteomes" id="UP000033815"/>
    </source>
</evidence>
<accession>A0A837IDT5</accession>
<dbReference type="AlphaFoldDB" id="A0A837IDT5"/>
<dbReference type="EMBL" id="LCHP01000002">
    <property type="protein sequence ID" value="KKT37079.1"/>
    <property type="molecule type" value="Genomic_DNA"/>
</dbReference>